<feature type="region of interest" description="Disordered" evidence="4">
    <location>
        <begin position="1052"/>
        <end position="1108"/>
    </location>
</feature>
<evidence type="ECO:0000256" key="3">
    <source>
        <dbReference type="ARBA" id="ARBA00022833"/>
    </source>
</evidence>
<dbReference type="EMBL" id="HBEM01029131">
    <property type="protein sequence ID" value="CAD8460913.1"/>
    <property type="molecule type" value="Transcribed_RNA"/>
</dbReference>
<feature type="region of interest" description="Disordered" evidence="4">
    <location>
        <begin position="168"/>
        <end position="189"/>
    </location>
</feature>
<dbReference type="InterPro" id="IPR001876">
    <property type="entry name" value="Znf_RanBP2"/>
</dbReference>
<keyword evidence="2" id="KW-0863">Zinc-finger</keyword>
<feature type="domain" description="RanBP2-type" evidence="5">
    <location>
        <begin position="1022"/>
        <end position="1041"/>
    </location>
</feature>
<evidence type="ECO:0000256" key="1">
    <source>
        <dbReference type="ARBA" id="ARBA00022723"/>
    </source>
</evidence>
<evidence type="ECO:0000313" key="6">
    <source>
        <dbReference type="EMBL" id="CAD8460913.1"/>
    </source>
</evidence>
<feature type="region of interest" description="Disordered" evidence="4">
    <location>
        <begin position="1"/>
        <end position="30"/>
    </location>
</feature>
<dbReference type="AlphaFoldDB" id="A0A7S0H510"/>
<evidence type="ECO:0000256" key="2">
    <source>
        <dbReference type="ARBA" id="ARBA00022771"/>
    </source>
</evidence>
<keyword evidence="1" id="KW-0479">Metal-binding</keyword>
<feature type="compositionally biased region" description="Basic and acidic residues" evidence="4">
    <location>
        <begin position="542"/>
        <end position="555"/>
    </location>
</feature>
<keyword evidence="3" id="KW-0862">Zinc</keyword>
<protein>
    <recommendedName>
        <fullName evidence="5">RanBP2-type domain-containing protein</fullName>
    </recommendedName>
</protein>
<accession>A0A7S0H510</accession>
<reference evidence="6" key="1">
    <citation type="submission" date="2021-01" db="EMBL/GenBank/DDBJ databases">
        <authorList>
            <person name="Corre E."/>
            <person name="Pelletier E."/>
            <person name="Niang G."/>
            <person name="Scheremetjew M."/>
            <person name="Finn R."/>
            <person name="Kale V."/>
            <person name="Holt S."/>
            <person name="Cochrane G."/>
            <person name="Meng A."/>
            <person name="Brown T."/>
            <person name="Cohen L."/>
        </authorList>
    </citation>
    <scope>NUCLEOTIDE SEQUENCE</scope>
    <source>
        <strain evidence="6">CCMP2058</strain>
    </source>
</reference>
<proteinExistence type="predicted"/>
<evidence type="ECO:0000259" key="5">
    <source>
        <dbReference type="PROSITE" id="PS01358"/>
    </source>
</evidence>
<name>A0A7S0H510_9EUKA</name>
<dbReference type="GO" id="GO:0008270">
    <property type="term" value="F:zinc ion binding"/>
    <property type="evidence" value="ECO:0007669"/>
    <property type="project" value="UniProtKB-KW"/>
</dbReference>
<feature type="compositionally biased region" description="Basic and acidic residues" evidence="4">
    <location>
        <begin position="1052"/>
        <end position="1069"/>
    </location>
</feature>
<feature type="compositionally biased region" description="Pro residues" evidence="4">
    <location>
        <begin position="1072"/>
        <end position="1086"/>
    </location>
</feature>
<gene>
    <name evidence="6" type="ORF">LAMO00422_LOCUS19871</name>
</gene>
<feature type="region of interest" description="Disordered" evidence="4">
    <location>
        <begin position="479"/>
        <end position="555"/>
    </location>
</feature>
<dbReference type="PROSITE" id="PS01358">
    <property type="entry name" value="ZF_RANBP2_1"/>
    <property type="match status" value="1"/>
</dbReference>
<feature type="compositionally biased region" description="Polar residues" evidence="4">
    <location>
        <begin position="487"/>
        <end position="506"/>
    </location>
</feature>
<feature type="compositionally biased region" description="Basic and acidic residues" evidence="4">
    <location>
        <begin position="516"/>
        <end position="530"/>
    </location>
</feature>
<sequence>MDTEVSSPLVDNHLAEEEKVKRPSLHGRNMQNIHTSTEGAVADIVKNYIFSGCSSLSVSKGSIEHHETRVDCPYIAFVGDVPSNFHQAGKNVMRWGFDDTARPGYAFGRHGALGYLGVAAVVIEKRTYQEELRLREEYCASFYSSLVEEKSSIRSLCWKNYSKVDDDLTASPSPIPSPTSESSPNIPGIPFNPRDSKDITTGFLDSVSNGNLVMVFVAARRFDFEYEEQDIVENVKGVDWNDPKLQRRLRHSDNSGESKRRKANLPLLTTKKASIKELLSRMFIRRNLQIMLCGIEVTIAEWERVLYSMTEVIENIGNRSVRVIVGFRVDREPGQQQWQMASEVFFYVRNRLVCCKPLKAYLSLGTGSSDYGAGFTVVVDDEKGVLQTNMAGNKIVDTPFLLDLRHRVLPPVATQIYKLMTGHCKLNQVISKVADASPILPPFPCPRNTYILNRSGNLLLKKRASSCCDAVGYPFRSMKVKEEPDSGQENNTAPPTRSNDSVATTSHSRKRKPPRRFHDEQGNPRRKNDAAEDEPPTHRIRREGPSRRHPKCGEMRRELMAISKTIELECFREYWREWEDVGRPTEPEWDDTVARGRVEKEIAEWTKRLENSLNVRDFTQRLLELEDSMLPAYHTELWRGKKRAVKLWQKGVVAGRTRGQWIEFGRRIKKFKEWQEFKQEFDFYSCREAGQDVDARAWLSLHNPNDTSSDDTEDSPIIQASTREEKVPKPKEFFLPNPAKLKNLAVPAILPGHIPTRARVMARNGKNLTSSILKSSPLGAKTEVKTDADGSSTIGFGNDNPIGNLGTSLRAFLERRKLKPSRAFIKKKGPPGGGNLPDSMNPNLGLFHCYRNPKCSRPRGHPGYCKIAGSICDRTASCSKPSGHKGFCRTKHIILKRKTRRSTKPRIPYFRNPQRDGPVKTIITSTQNFSSLVPPPPPPFNPLNSLTCSSSFPSSLPLGPSFPQSLPSRPSIPIIPQVPLLGGLKARQDVMPTSSRPLHQREPMQARGLVSSQIPNGNRPVWVCGNCQKSNYIQDWECRNCHHARTRAEVTIHTGPRSDHGRKMHKENQRAPSPPPYSGNSPPPPYDSDGDEPGVGEAAAGPPESPRN</sequence>
<organism evidence="6">
    <name type="scientific">Amorphochlora amoebiformis</name>
    <dbReference type="NCBI Taxonomy" id="1561963"/>
    <lineage>
        <taxon>Eukaryota</taxon>
        <taxon>Sar</taxon>
        <taxon>Rhizaria</taxon>
        <taxon>Cercozoa</taxon>
        <taxon>Chlorarachniophyceae</taxon>
        <taxon>Amorphochlora</taxon>
    </lineage>
</organism>
<evidence type="ECO:0000256" key="4">
    <source>
        <dbReference type="SAM" id="MobiDB-lite"/>
    </source>
</evidence>